<evidence type="ECO:0000313" key="6">
    <source>
        <dbReference type="EMBL" id="MER2490435.1"/>
    </source>
</evidence>
<dbReference type="Pfam" id="PF02222">
    <property type="entry name" value="ATP-grasp"/>
    <property type="match status" value="1"/>
</dbReference>
<dbReference type="InterPro" id="IPR011054">
    <property type="entry name" value="Rudment_hybrid_motif"/>
</dbReference>
<dbReference type="InterPro" id="IPR013815">
    <property type="entry name" value="ATP_grasp_subdomain_1"/>
</dbReference>
<dbReference type="SUPFAM" id="SSF56059">
    <property type="entry name" value="Glutathione synthetase ATP-binding domain-like"/>
    <property type="match status" value="1"/>
</dbReference>
<dbReference type="PANTHER" id="PTHR11609:SF5">
    <property type="entry name" value="PHOSPHORIBOSYLAMINOIMIDAZOLE CARBOXYLASE"/>
    <property type="match status" value="1"/>
</dbReference>
<dbReference type="Proteomes" id="UP001467690">
    <property type="component" value="Unassembled WGS sequence"/>
</dbReference>
<dbReference type="InterPro" id="IPR011761">
    <property type="entry name" value="ATP-grasp"/>
</dbReference>
<evidence type="ECO:0000256" key="3">
    <source>
        <dbReference type="ARBA" id="ARBA00022840"/>
    </source>
</evidence>
<keyword evidence="3 4" id="KW-0067">ATP-binding</keyword>
<evidence type="ECO:0000256" key="4">
    <source>
        <dbReference type="PROSITE-ProRule" id="PRU00409"/>
    </source>
</evidence>
<comment type="caution">
    <text evidence="6">The sequence shown here is derived from an EMBL/GenBank/DDBJ whole genome shotgun (WGS) entry which is preliminary data.</text>
</comment>
<evidence type="ECO:0000259" key="5">
    <source>
        <dbReference type="PROSITE" id="PS50975"/>
    </source>
</evidence>
<evidence type="ECO:0000256" key="2">
    <source>
        <dbReference type="ARBA" id="ARBA00022755"/>
    </source>
</evidence>
<keyword evidence="2" id="KW-0658">Purine biosynthesis</keyword>
<dbReference type="InterPro" id="IPR003135">
    <property type="entry name" value="ATP-grasp_carboxylate-amine"/>
</dbReference>
<name>A0ABV1RBZ4_9ALTE</name>
<protein>
    <submittedName>
        <fullName evidence="6">5-(Carboxyamino)imidazole ribonucleotide synthase</fullName>
        <ecNumber evidence="6">6.3.4.18</ecNumber>
    </submittedName>
</protein>
<feature type="domain" description="ATP-grasp" evidence="5">
    <location>
        <begin position="89"/>
        <end position="272"/>
    </location>
</feature>
<gene>
    <name evidence="6" type="primary">purK</name>
    <name evidence="6" type="ORF">ABS311_00850</name>
</gene>
<dbReference type="PROSITE" id="PS50975">
    <property type="entry name" value="ATP_GRASP"/>
    <property type="match status" value="1"/>
</dbReference>
<dbReference type="GO" id="GO:0034028">
    <property type="term" value="F:5-(carboxyamino)imidazole ribonucleotide synthase activity"/>
    <property type="evidence" value="ECO:0007669"/>
    <property type="project" value="UniProtKB-EC"/>
</dbReference>
<dbReference type="InterPro" id="IPR040686">
    <property type="entry name" value="PurK_C"/>
</dbReference>
<dbReference type="RefSeq" id="WP_143872075.1">
    <property type="nucleotide sequence ID" value="NZ_CP041660.1"/>
</dbReference>
<dbReference type="NCBIfam" id="NF004678">
    <property type="entry name" value="PRK06019.1-4"/>
    <property type="match status" value="1"/>
</dbReference>
<dbReference type="EC" id="6.3.4.18" evidence="6"/>
<dbReference type="SUPFAM" id="SSF51246">
    <property type="entry name" value="Rudiment single hybrid motif"/>
    <property type="match status" value="1"/>
</dbReference>
<organism evidence="6 7">
    <name type="scientific">Catenovulum sediminis</name>
    <dbReference type="NCBI Taxonomy" id="1740262"/>
    <lineage>
        <taxon>Bacteria</taxon>
        <taxon>Pseudomonadati</taxon>
        <taxon>Pseudomonadota</taxon>
        <taxon>Gammaproteobacteria</taxon>
        <taxon>Alteromonadales</taxon>
        <taxon>Alteromonadaceae</taxon>
        <taxon>Catenovulum</taxon>
    </lineage>
</organism>
<reference evidence="6 7" key="1">
    <citation type="submission" date="2024-06" db="EMBL/GenBank/DDBJ databases">
        <authorList>
            <person name="Chen R.Y."/>
        </authorList>
    </citation>
    <scope>NUCLEOTIDE SEQUENCE [LARGE SCALE GENOMIC DNA]</scope>
    <source>
        <strain evidence="6 7">D2</strain>
    </source>
</reference>
<evidence type="ECO:0000313" key="7">
    <source>
        <dbReference type="Proteomes" id="UP001467690"/>
    </source>
</evidence>
<dbReference type="Gene3D" id="3.30.1490.20">
    <property type="entry name" value="ATP-grasp fold, A domain"/>
    <property type="match status" value="1"/>
</dbReference>
<dbReference type="SUPFAM" id="SSF52440">
    <property type="entry name" value="PreATP-grasp domain"/>
    <property type="match status" value="1"/>
</dbReference>
<dbReference type="InterPro" id="IPR016185">
    <property type="entry name" value="PreATP-grasp_dom_sf"/>
</dbReference>
<dbReference type="Gene3D" id="3.40.50.20">
    <property type="match status" value="1"/>
</dbReference>
<accession>A0ABV1RBZ4</accession>
<evidence type="ECO:0000256" key="1">
    <source>
        <dbReference type="ARBA" id="ARBA00022741"/>
    </source>
</evidence>
<dbReference type="PANTHER" id="PTHR11609">
    <property type="entry name" value="PURINE BIOSYNTHESIS PROTEIN 6/7, PUR6/7"/>
    <property type="match status" value="1"/>
</dbReference>
<dbReference type="Gene3D" id="3.30.470.20">
    <property type="entry name" value="ATP-grasp fold, B domain"/>
    <property type="match status" value="1"/>
</dbReference>
<proteinExistence type="predicted"/>
<dbReference type="EMBL" id="JBELOE010000052">
    <property type="protein sequence ID" value="MER2490435.1"/>
    <property type="molecule type" value="Genomic_DNA"/>
</dbReference>
<keyword evidence="6" id="KW-0436">Ligase</keyword>
<keyword evidence="1 4" id="KW-0547">Nucleotide-binding</keyword>
<sequence>MSGYFDQTVWVLGAGQLGAMLSHAAYPLGVNVNPVDIDAQTLPQPGKNDIVTAEREQWPETPVTNILAAHQNFANKNFFATIADRFQQKSLLDKLSLATAPWQLVCDETNESQLHQKLGERVLLKRRMGGYDGRGQHWLKQAENSQIPNDWHNNAIAEKAIAFDEEISLIGVRDKNGQCYFYPLTLNLHQNGILTASVSPLERLNKYQPVAEKMLTTLMDAVEYVGVMAMECFRVGDDILINEIAPRVHNSGHWTQAGSNISQFESHIRCVTGLPMIQPSVRNKNFMINLIGCDLDARWLAVEGSELFWYQKEVRPGRKVGHINFSKTGEKNIRTALEQMEPLLPERYQETIAWLTKELLG</sequence>
<dbReference type="Pfam" id="PF17769">
    <property type="entry name" value="PurK_C"/>
    <property type="match status" value="1"/>
</dbReference>
<keyword evidence="7" id="KW-1185">Reference proteome</keyword>